<protein>
    <recommendedName>
        <fullName evidence="3">Translation initiation factor IF- 2 domain-containing protein</fullName>
    </recommendedName>
</protein>
<keyword evidence="2" id="KW-0342">GTP-binding</keyword>
<dbReference type="GO" id="GO:0005739">
    <property type="term" value="C:mitochondrion"/>
    <property type="evidence" value="ECO:0007669"/>
    <property type="project" value="TreeGrafter"/>
</dbReference>
<gene>
    <name evidence="4" type="ORF">SASPL_141967</name>
</gene>
<dbReference type="Gene3D" id="3.40.50.10050">
    <property type="entry name" value="Translation initiation factor IF- 2, domain 3"/>
    <property type="match status" value="1"/>
</dbReference>
<sequence length="292" mass="32136">MELMGMPKGWDEADLKLPGKSGFADGEVCLDEKATSIITELRSRASMQSCIIRTKKWGKRITFGEGIPDLLLLLVKWAQKTMVKRLTYREKVQCTVLDVKVVEGHGTTIDVVLVNGVLHEGDKIVVGSMQGAIETSIRALLTPHPIREIRDKGKYLHHKEIKAAQCIKIAAQQRLEHASAGASLYVVGPNDDIESIKKSAMEYVNSLRRRISKSGKGVFLQASTLGSLEALLDFLETPAVNIPVGAISIGPVHMKDVKKVIAMRDKENEYGTILAFDVKVTPKAQELAEKHS</sequence>
<dbReference type="InterPro" id="IPR023115">
    <property type="entry name" value="TIF_IF2_dom3"/>
</dbReference>
<dbReference type="EMBL" id="PNBA02000016">
    <property type="protein sequence ID" value="KAG6395838.1"/>
    <property type="molecule type" value="Genomic_DNA"/>
</dbReference>
<dbReference type="Gene3D" id="2.40.30.10">
    <property type="entry name" value="Translation factors"/>
    <property type="match status" value="1"/>
</dbReference>
<dbReference type="GO" id="GO:0005525">
    <property type="term" value="F:GTP binding"/>
    <property type="evidence" value="ECO:0007669"/>
    <property type="project" value="UniProtKB-KW"/>
</dbReference>
<dbReference type="FunFam" id="2.40.30.10:FF:000013">
    <property type="entry name" value="eukaryotic translation initiation factor 5B"/>
    <property type="match status" value="1"/>
</dbReference>
<evidence type="ECO:0000256" key="2">
    <source>
        <dbReference type="ARBA" id="ARBA00023134"/>
    </source>
</evidence>
<feature type="domain" description="Translation initiation factor IF- 2" evidence="3">
    <location>
        <begin position="197"/>
        <end position="291"/>
    </location>
</feature>
<keyword evidence="5" id="KW-1185">Reference proteome</keyword>
<evidence type="ECO:0000259" key="3">
    <source>
        <dbReference type="Pfam" id="PF11987"/>
    </source>
</evidence>
<evidence type="ECO:0000313" key="4">
    <source>
        <dbReference type="EMBL" id="KAG6395838.1"/>
    </source>
</evidence>
<accession>A0A8X8WKI7</accession>
<dbReference type="Proteomes" id="UP000298416">
    <property type="component" value="Unassembled WGS sequence"/>
</dbReference>
<reference evidence="4" key="2">
    <citation type="submission" date="2020-08" db="EMBL/GenBank/DDBJ databases">
        <title>Plant Genome Project.</title>
        <authorList>
            <person name="Zhang R.-G."/>
        </authorList>
    </citation>
    <scope>NUCLEOTIDE SEQUENCE</scope>
    <source>
        <strain evidence="4">Huo1</strain>
        <tissue evidence="4">Leaf</tissue>
    </source>
</reference>
<dbReference type="PANTHER" id="PTHR43381">
    <property type="entry name" value="TRANSLATION INITIATION FACTOR IF-2-RELATED"/>
    <property type="match status" value="1"/>
</dbReference>
<dbReference type="InterPro" id="IPR009000">
    <property type="entry name" value="Transl_B-barrel_sf"/>
</dbReference>
<dbReference type="AlphaFoldDB" id="A0A8X8WKI7"/>
<dbReference type="InterPro" id="IPR036925">
    <property type="entry name" value="TIF_IF2_dom3_sf"/>
</dbReference>
<dbReference type="PANTHER" id="PTHR43381:SF4">
    <property type="entry name" value="EUKARYOTIC TRANSLATION INITIATION FACTOR 5B"/>
    <property type="match status" value="1"/>
</dbReference>
<dbReference type="InterPro" id="IPR015760">
    <property type="entry name" value="TIF_IF2"/>
</dbReference>
<evidence type="ECO:0000313" key="5">
    <source>
        <dbReference type="Proteomes" id="UP000298416"/>
    </source>
</evidence>
<dbReference type="GO" id="GO:0003743">
    <property type="term" value="F:translation initiation factor activity"/>
    <property type="evidence" value="ECO:0007669"/>
    <property type="project" value="TreeGrafter"/>
</dbReference>
<organism evidence="4">
    <name type="scientific">Salvia splendens</name>
    <name type="common">Scarlet sage</name>
    <dbReference type="NCBI Taxonomy" id="180675"/>
    <lineage>
        <taxon>Eukaryota</taxon>
        <taxon>Viridiplantae</taxon>
        <taxon>Streptophyta</taxon>
        <taxon>Embryophyta</taxon>
        <taxon>Tracheophyta</taxon>
        <taxon>Spermatophyta</taxon>
        <taxon>Magnoliopsida</taxon>
        <taxon>eudicotyledons</taxon>
        <taxon>Gunneridae</taxon>
        <taxon>Pentapetalae</taxon>
        <taxon>asterids</taxon>
        <taxon>lamiids</taxon>
        <taxon>Lamiales</taxon>
        <taxon>Lamiaceae</taxon>
        <taxon>Nepetoideae</taxon>
        <taxon>Mentheae</taxon>
        <taxon>Salviinae</taxon>
        <taxon>Salvia</taxon>
        <taxon>Salvia subgen. Calosphace</taxon>
        <taxon>core Calosphace</taxon>
    </lineage>
</organism>
<proteinExistence type="predicted"/>
<dbReference type="SUPFAM" id="SSF50447">
    <property type="entry name" value="Translation proteins"/>
    <property type="match status" value="1"/>
</dbReference>
<comment type="caution">
    <text evidence="4">The sequence shown here is derived from an EMBL/GenBank/DDBJ whole genome shotgun (WGS) entry which is preliminary data.</text>
</comment>
<dbReference type="CDD" id="cd03703">
    <property type="entry name" value="aeIF5B_II"/>
    <property type="match status" value="1"/>
</dbReference>
<reference evidence="4" key="1">
    <citation type="submission" date="2018-01" db="EMBL/GenBank/DDBJ databases">
        <authorList>
            <person name="Mao J.F."/>
        </authorList>
    </citation>
    <scope>NUCLEOTIDE SEQUENCE</scope>
    <source>
        <strain evidence="4">Huo1</strain>
        <tissue evidence="4">Leaf</tissue>
    </source>
</reference>
<keyword evidence="1" id="KW-0547">Nucleotide-binding</keyword>
<dbReference type="SUPFAM" id="SSF52156">
    <property type="entry name" value="Initiation factor IF2/eIF5b, domain 3"/>
    <property type="match status" value="1"/>
</dbReference>
<name>A0A8X8WKI7_SALSN</name>
<dbReference type="Pfam" id="PF11987">
    <property type="entry name" value="IF-2"/>
    <property type="match status" value="1"/>
</dbReference>
<evidence type="ECO:0000256" key="1">
    <source>
        <dbReference type="ARBA" id="ARBA00022741"/>
    </source>
</evidence>